<reference evidence="3 4" key="1">
    <citation type="journal article" date="2015" name="Stand. Genomic Sci.">
        <title>Genomic Encyclopedia of Bacterial and Archaeal Type Strains, Phase III: the genomes of soil and plant-associated and newly described type strains.</title>
        <authorList>
            <person name="Whitman W.B."/>
            <person name="Woyke T."/>
            <person name="Klenk H.P."/>
            <person name="Zhou Y."/>
            <person name="Lilburn T.G."/>
            <person name="Beck B.J."/>
            <person name="De Vos P."/>
            <person name="Vandamme P."/>
            <person name="Eisen J.A."/>
            <person name="Garrity G."/>
            <person name="Hugenholtz P."/>
            <person name="Kyrpides N.C."/>
        </authorList>
    </citation>
    <scope>NUCLEOTIDE SEQUENCE [LARGE SCALE GENOMIC DNA]</scope>
    <source>
        <strain evidence="3 4">DSM 64</strain>
    </source>
</reference>
<feature type="domain" description="Lcl C-terminal" evidence="2">
    <location>
        <begin position="58"/>
        <end position="205"/>
    </location>
</feature>
<dbReference type="AlphaFoldDB" id="A0A561XY28"/>
<proteinExistence type="predicted"/>
<evidence type="ECO:0000256" key="1">
    <source>
        <dbReference type="SAM" id="SignalP"/>
    </source>
</evidence>
<protein>
    <submittedName>
        <fullName evidence="3">Uncharacterized protein DUF1566</fullName>
    </submittedName>
</protein>
<feature type="chain" id="PRO_5022012224" evidence="1">
    <location>
        <begin position="41"/>
        <end position="213"/>
    </location>
</feature>
<gene>
    <name evidence="3" type="ORF">ATF69_0299</name>
</gene>
<evidence type="ECO:0000259" key="2">
    <source>
        <dbReference type="Pfam" id="PF07603"/>
    </source>
</evidence>
<sequence length="213" mass="22548">MPLCPSDLYLAFIAPALPMKTLLPLVPPLLVALFAGPAQAADSQVAADWSLSADGAYVLDQRAGLAWPRCVEGMQWTGKTCTGQPLLLDRAEATALASDRWKAEGVGWRLPRATELQRLVDKALSPPGLNPLLFPAAPGQWHWTSTANVSAPSVNQYTYGNIAQSRAGDGARQAAMINGWAVNLSTGEARGDAARASKLPVRLVRPMPVGAAK</sequence>
<comment type="caution">
    <text evidence="3">The sequence shown here is derived from an EMBL/GenBank/DDBJ whole genome shotgun (WGS) entry which is preliminary data.</text>
</comment>
<name>A0A561XY28_ACIDE</name>
<accession>A0A561XY28</accession>
<evidence type="ECO:0000313" key="4">
    <source>
        <dbReference type="Proteomes" id="UP000321485"/>
    </source>
</evidence>
<dbReference type="InterPro" id="IPR011460">
    <property type="entry name" value="Lcl_C"/>
</dbReference>
<keyword evidence="1" id="KW-0732">Signal</keyword>
<dbReference type="Proteomes" id="UP000321485">
    <property type="component" value="Unassembled WGS sequence"/>
</dbReference>
<feature type="signal peptide" evidence="1">
    <location>
        <begin position="1"/>
        <end position="40"/>
    </location>
</feature>
<evidence type="ECO:0000313" key="3">
    <source>
        <dbReference type="EMBL" id="TWG41010.1"/>
    </source>
</evidence>
<dbReference type="EMBL" id="VJWE01000002">
    <property type="protein sequence ID" value="TWG41010.1"/>
    <property type="molecule type" value="Genomic_DNA"/>
</dbReference>
<organism evidence="3 4">
    <name type="scientific">Acidovorax delafieldii</name>
    <name type="common">Pseudomonas delafieldii</name>
    <dbReference type="NCBI Taxonomy" id="47920"/>
    <lineage>
        <taxon>Bacteria</taxon>
        <taxon>Pseudomonadati</taxon>
        <taxon>Pseudomonadota</taxon>
        <taxon>Betaproteobacteria</taxon>
        <taxon>Burkholderiales</taxon>
        <taxon>Comamonadaceae</taxon>
        <taxon>Acidovorax</taxon>
    </lineage>
</organism>
<dbReference type="Pfam" id="PF07603">
    <property type="entry name" value="Lcl_C"/>
    <property type="match status" value="1"/>
</dbReference>